<sequence length="170" mass="20710">MKKIFYPNGLYFKFVIFFSCALIIELILLNIYHDLNTIIKYYYFFLIQFFVIVIYAILGIAQKFIITTDCVTYITLFKRQIFNLEENVFVFGPNSVEPYNDNTFGEVKFKHITKFWIKLKTDDRALEIQNTHYFDMYMSRRYFKKIYNALNSAMEKRHLQDHIEMKNFNR</sequence>
<keyword evidence="3" id="KW-1185">Reference proteome</keyword>
<gene>
    <name evidence="2" type="ORF">EZJ43_07750</name>
</gene>
<dbReference type="Proteomes" id="UP000295668">
    <property type="component" value="Unassembled WGS sequence"/>
</dbReference>
<proteinExistence type="predicted"/>
<evidence type="ECO:0000313" key="3">
    <source>
        <dbReference type="Proteomes" id="UP000295668"/>
    </source>
</evidence>
<evidence type="ECO:0000256" key="1">
    <source>
        <dbReference type="SAM" id="Phobius"/>
    </source>
</evidence>
<comment type="caution">
    <text evidence="2">The sequence shown here is derived from an EMBL/GenBank/DDBJ whole genome shotgun (WGS) entry which is preliminary data.</text>
</comment>
<keyword evidence="1" id="KW-0812">Transmembrane</keyword>
<dbReference type="EMBL" id="SJCY01000004">
    <property type="protein sequence ID" value="TDG36403.1"/>
    <property type="molecule type" value="Genomic_DNA"/>
</dbReference>
<keyword evidence="1" id="KW-0472">Membrane</keyword>
<accession>A0A4V3A082</accession>
<evidence type="ECO:0000313" key="2">
    <source>
        <dbReference type="EMBL" id="TDG36403.1"/>
    </source>
</evidence>
<feature type="transmembrane region" description="Helical" evidence="1">
    <location>
        <begin position="38"/>
        <end position="58"/>
    </location>
</feature>
<dbReference type="RefSeq" id="WP_133262132.1">
    <property type="nucleotide sequence ID" value="NZ_SJCY01000004.1"/>
</dbReference>
<name>A0A4V3A082_9SPHI</name>
<keyword evidence="1" id="KW-1133">Transmembrane helix</keyword>
<dbReference type="AlphaFoldDB" id="A0A4V3A082"/>
<protein>
    <submittedName>
        <fullName evidence="2">Uncharacterized protein</fullName>
    </submittedName>
</protein>
<feature type="transmembrane region" description="Helical" evidence="1">
    <location>
        <begin position="12"/>
        <end position="32"/>
    </location>
</feature>
<organism evidence="2 3">
    <name type="scientific">Pedobacter changchengzhani</name>
    <dbReference type="NCBI Taxonomy" id="2529274"/>
    <lineage>
        <taxon>Bacteria</taxon>
        <taxon>Pseudomonadati</taxon>
        <taxon>Bacteroidota</taxon>
        <taxon>Sphingobacteriia</taxon>
        <taxon>Sphingobacteriales</taxon>
        <taxon>Sphingobacteriaceae</taxon>
        <taxon>Pedobacter</taxon>
    </lineage>
</organism>
<reference evidence="2 3" key="1">
    <citation type="submission" date="2019-02" db="EMBL/GenBank/DDBJ databases">
        <title>Pedobacter sp. nov., a novel speices isolated from soil of pinguins habitat in Antarcitica.</title>
        <authorList>
            <person name="He R.-H."/>
        </authorList>
    </citation>
    <scope>NUCLEOTIDE SEQUENCE [LARGE SCALE GENOMIC DNA]</scope>
    <source>
        <strain evidence="2 3">E01020</strain>
    </source>
</reference>